<protein>
    <submittedName>
        <fullName evidence="2">Predicted metal-binding integral membrane protein</fullName>
    </submittedName>
</protein>
<keyword evidence="1" id="KW-0812">Transmembrane</keyword>
<keyword evidence="3" id="KW-1185">Reference proteome</keyword>
<feature type="transmembrane region" description="Helical" evidence="1">
    <location>
        <begin position="100"/>
        <end position="125"/>
    </location>
</feature>
<proteinExistence type="predicted"/>
<accession>A0A1N6FBQ5</accession>
<evidence type="ECO:0000256" key="1">
    <source>
        <dbReference type="SAM" id="Phobius"/>
    </source>
</evidence>
<feature type="transmembrane region" description="Helical" evidence="1">
    <location>
        <begin position="65"/>
        <end position="88"/>
    </location>
</feature>
<keyword evidence="1" id="KW-1133">Transmembrane helix</keyword>
<feature type="transmembrane region" description="Helical" evidence="1">
    <location>
        <begin position="10"/>
        <end position="28"/>
    </location>
</feature>
<reference evidence="3" key="1">
    <citation type="submission" date="2016-12" db="EMBL/GenBank/DDBJ databases">
        <authorList>
            <person name="Varghese N."/>
            <person name="Submissions S."/>
        </authorList>
    </citation>
    <scope>NUCLEOTIDE SEQUENCE [LARGE SCALE GENOMIC DNA]</scope>
    <source>
        <strain evidence="3">DSM 16779</strain>
    </source>
</reference>
<dbReference type="EMBL" id="FSRQ01000001">
    <property type="protein sequence ID" value="SIN92690.1"/>
    <property type="molecule type" value="Genomic_DNA"/>
</dbReference>
<sequence>MKTSNANRNLISYIIWGVSIIFWFILLWNPGNLMTAAHCQMTFFCEGSVTSLKMLLKINSFPEMMVGWILMVFAMMLPKLIVPIQIIIDHSFKNMRFLMVVLFVIGYALTWLAAGFLLNIFILFVNIQMPGSFIPAIILGIIAVIWQFSPIKQRCLNKGHHHPVLAAWGSKAYKDAFSFGLTHGFWCVGAGWALMLFPMVLPQGHNFAMLIVTFIMFSEHMEHPQIPRWRIDFRLKLLRIIILQNPIKR</sequence>
<organism evidence="2 3">
    <name type="scientific">Chryseobacterium scophthalmum</name>
    <dbReference type="NCBI Taxonomy" id="59733"/>
    <lineage>
        <taxon>Bacteria</taxon>
        <taxon>Pseudomonadati</taxon>
        <taxon>Bacteroidota</taxon>
        <taxon>Flavobacteriia</taxon>
        <taxon>Flavobacteriales</taxon>
        <taxon>Weeksellaceae</taxon>
        <taxon>Chryseobacterium group</taxon>
        <taxon>Chryseobacterium</taxon>
    </lineage>
</organism>
<dbReference type="Proteomes" id="UP000184782">
    <property type="component" value="Unassembled WGS sequence"/>
</dbReference>
<name>A0A1N6FBQ5_9FLAO</name>
<dbReference type="OrthoDB" id="980055at2"/>
<evidence type="ECO:0000313" key="3">
    <source>
        <dbReference type="Proteomes" id="UP000184782"/>
    </source>
</evidence>
<dbReference type="AlphaFoldDB" id="A0A1N6FBQ5"/>
<evidence type="ECO:0000313" key="2">
    <source>
        <dbReference type="EMBL" id="SIN92690.1"/>
    </source>
</evidence>
<dbReference type="RefSeq" id="WP_074229357.1">
    <property type="nucleotide sequence ID" value="NZ_FSRQ01000001.1"/>
</dbReference>
<dbReference type="InterPro" id="IPR018688">
    <property type="entry name" value="PpoB2-like"/>
</dbReference>
<keyword evidence="1" id="KW-0472">Membrane</keyword>
<dbReference type="STRING" id="59733.SAMN05421769_1172"/>
<feature type="transmembrane region" description="Helical" evidence="1">
    <location>
        <begin position="176"/>
        <end position="197"/>
    </location>
</feature>
<feature type="transmembrane region" description="Helical" evidence="1">
    <location>
        <begin position="131"/>
        <end position="148"/>
    </location>
</feature>
<gene>
    <name evidence="2" type="ORF">SAMN05421769_1172</name>
</gene>
<dbReference type="Pfam" id="PF09948">
    <property type="entry name" value="PpoB2"/>
    <property type="match status" value="1"/>
</dbReference>